<comment type="cofactor">
    <cofactor evidence="1">
        <name>pyridoxal 5'-phosphate</name>
        <dbReference type="ChEBI" id="CHEBI:597326"/>
    </cofactor>
</comment>
<dbReference type="PANTHER" id="PTHR48078:SF19">
    <property type="entry name" value="ACT DOMAIN-CONTAINING PROTEIN"/>
    <property type="match status" value="1"/>
</dbReference>
<protein>
    <recommendedName>
        <fullName evidence="9">Serine racemase</fullName>
        <ecNumber evidence="8">5.1.1.18</ecNumber>
    </recommendedName>
    <alternativeName>
        <fullName evidence="10">D-serine ammonia-lyase</fullName>
    </alternativeName>
    <alternativeName>
        <fullName evidence="12">D-serine dehydratase</fullName>
    </alternativeName>
    <alternativeName>
        <fullName evidence="11">L-serine ammonia-lyase</fullName>
    </alternativeName>
    <alternativeName>
        <fullName evidence="4">L-serine dehydratase</fullName>
    </alternativeName>
</protein>
<dbReference type="CDD" id="cd04886">
    <property type="entry name" value="ACT_ThrD-II-like"/>
    <property type="match status" value="1"/>
</dbReference>
<evidence type="ECO:0000256" key="8">
    <source>
        <dbReference type="ARBA" id="ARBA00066592"/>
    </source>
</evidence>
<evidence type="ECO:0000256" key="6">
    <source>
        <dbReference type="ARBA" id="ARBA00051769"/>
    </source>
</evidence>
<dbReference type="PANTHER" id="PTHR48078">
    <property type="entry name" value="THREONINE DEHYDRATASE, MITOCHONDRIAL-RELATED"/>
    <property type="match status" value="1"/>
</dbReference>
<comment type="function">
    <text evidence="7">Catalyzes the synthesis of D-serine from L-serine. D-serine is a key coagonist with glutamate at NMDA receptors. Has dehydratase activity towards both L-serine and D-serine.</text>
</comment>
<dbReference type="GO" id="GO:0006567">
    <property type="term" value="P:L-threonine catabolic process"/>
    <property type="evidence" value="ECO:0007669"/>
    <property type="project" value="TreeGrafter"/>
</dbReference>
<evidence type="ECO:0000256" key="4">
    <source>
        <dbReference type="ARBA" id="ARBA00031418"/>
    </source>
</evidence>
<dbReference type="eggNOG" id="KOG1250">
    <property type="taxonomic scope" value="Eukaryota"/>
</dbReference>
<dbReference type="InterPro" id="IPR001926">
    <property type="entry name" value="TrpB-like_PALP"/>
</dbReference>
<dbReference type="VEuPathDB" id="FungiDB:HpaG810827"/>
<dbReference type="CDD" id="cd00170">
    <property type="entry name" value="SEC14"/>
    <property type="match status" value="1"/>
</dbReference>
<reference evidence="15" key="2">
    <citation type="submission" date="2015-06" db="UniProtKB">
        <authorList>
            <consortium name="EnsemblProtists"/>
        </authorList>
    </citation>
    <scope>IDENTIFICATION</scope>
    <source>
        <strain evidence="15">Emoy2</strain>
    </source>
</reference>
<dbReference type="InterPro" id="IPR036052">
    <property type="entry name" value="TrpB-like_PALP_sf"/>
</dbReference>
<dbReference type="GO" id="GO:0030170">
    <property type="term" value="F:pyridoxal phosphate binding"/>
    <property type="evidence" value="ECO:0007669"/>
    <property type="project" value="UniProtKB-ARBA"/>
</dbReference>
<keyword evidence="2" id="KW-0663">Pyridoxal phosphate</keyword>
<dbReference type="Gene3D" id="3.40.525.10">
    <property type="entry name" value="CRAL-TRIO lipid binding domain"/>
    <property type="match status" value="1"/>
</dbReference>
<name>M4BWC6_HYAAE</name>
<evidence type="ECO:0000256" key="11">
    <source>
        <dbReference type="ARBA" id="ARBA00081060"/>
    </source>
</evidence>
<dbReference type="GO" id="GO:0005524">
    <property type="term" value="F:ATP binding"/>
    <property type="evidence" value="ECO:0007669"/>
    <property type="project" value="UniProtKB-ARBA"/>
</dbReference>
<comment type="catalytic activity">
    <reaction evidence="6">
        <text>L-serine = D-serine</text>
        <dbReference type="Rhea" id="RHEA:10980"/>
        <dbReference type="ChEBI" id="CHEBI:33384"/>
        <dbReference type="ChEBI" id="CHEBI:35247"/>
        <dbReference type="EC" id="5.1.1.18"/>
    </reaction>
</comment>
<dbReference type="EMBL" id="JH597996">
    <property type="status" value="NOT_ANNOTATED_CDS"/>
    <property type="molecule type" value="Genomic_DNA"/>
</dbReference>
<keyword evidence="16" id="KW-1185">Reference proteome</keyword>
<proteinExistence type="predicted"/>
<dbReference type="GO" id="GO:0004794">
    <property type="term" value="F:threonine deaminase activity"/>
    <property type="evidence" value="ECO:0007669"/>
    <property type="project" value="TreeGrafter"/>
</dbReference>
<dbReference type="InterPro" id="IPR001849">
    <property type="entry name" value="PH_domain"/>
</dbReference>
<dbReference type="OMA" id="AHILIIN"/>
<comment type="catalytic activity">
    <reaction evidence="5">
        <text>D-serine = pyruvate + NH4(+)</text>
        <dbReference type="Rhea" id="RHEA:13977"/>
        <dbReference type="ChEBI" id="CHEBI:15361"/>
        <dbReference type="ChEBI" id="CHEBI:28938"/>
        <dbReference type="ChEBI" id="CHEBI:35247"/>
        <dbReference type="EC" id="4.3.1.18"/>
    </reaction>
</comment>
<dbReference type="CDD" id="cd01562">
    <property type="entry name" value="Thr-dehyd"/>
    <property type="match status" value="1"/>
</dbReference>
<evidence type="ECO:0000259" key="13">
    <source>
        <dbReference type="PROSITE" id="PS50003"/>
    </source>
</evidence>
<organism evidence="15 16">
    <name type="scientific">Hyaloperonospora arabidopsidis (strain Emoy2)</name>
    <name type="common">Downy mildew agent</name>
    <name type="synonym">Peronospora arabidopsidis</name>
    <dbReference type="NCBI Taxonomy" id="559515"/>
    <lineage>
        <taxon>Eukaryota</taxon>
        <taxon>Sar</taxon>
        <taxon>Stramenopiles</taxon>
        <taxon>Oomycota</taxon>
        <taxon>Peronosporomycetes</taxon>
        <taxon>Peronosporales</taxon>
        <taxon>Peronosporaceae</taxon>
        <taxon>Hyaloperonospora</taxon>
    </lineage>
</organism>
<evidence type="ECO:0000256" key="7">
    <source>
        <dbReference type="ARBA" id="ARBA00056426"/>
    </source>
</evidence>
<dbReference type="GO" id="GO:0009097">
    <property type="term" value="P:isoleucine biosynthetic process"/>
    <property type="evidence" value="ECO:0007669"/>
    <property type="project" value="TreeGrafter"/>
</dbReference>
<evidence type="ECO:0000256" key="12">
    <source>
        <dbReference type="ARBA" id="ARBA00081761"/>
    </source>
</evidence>
<dbReference type="STRING" id="559515.M4BWC6"/>
<evidence type="ECO:0000256" key="1">
    <source>
        <dbReference type="ARBA" id="ARBA00001933"/>
    </source>
</evidence>
<dbReference type="HOGENOM" id="CLU_303574_0_0_1"/>
<dbReference type="Pfam" id="PF00291">
    <property type="entry name" value="PALP"/>
    <property type="match status" value="1"/>
</dbReference>
<reference evidence="16" key="1">
    <citation type="journal article" date="2010" name="Science">
        <title>Signatures of adaptation to obligate biotrophy in the Hyaloperonospora arabidopsidis genome.</title>
        <authorList>
            <person name="Baxter L."/>
            <person name="Tripathy S."/>
            <person name="Ishaque N."/>
            <person name="Boot N."/>
            <person name="Cabral A."/>
            <person name="Kemen E."/>
            <person name="Thines M."/>
            <person name="Ah-Fong A."/>
            <person name="Anderson R."/>
            <person name="Badejoko W."/>
            <person name="Bittner-Eddy P."/>
            <person name="Boore J.L."/>
            <person name="Chibucos M.C."/>
            <person name="Coates M."/>
            <person name="Dehal P."/>
            <person name="Delehaunty K."/>
            <person name="Dong S."/>
            <person name="Downton P."/>
            <person name="Dumas B."/>
            <person name="Fabro G."/>
            <person name="Fronick C."/>
            <person name="Fuerstenberg S.I."/>
            <person name="Fulton L."/>
            <person name="Gaulin E."/>
            <person name="Govers F."/>
            <person name="Hughes L."/>
            <person name="Humphray S."/>
            <person name="Jiang R.H."/>
            <person name="Judelson H."/>
            <person name="Kamoun S."/>
            <person name="Kyung K."/>
            <person name="Meijer H."/>
            <person name="Minx P."/>
            <person name="Morris P."/>
            <person name="Nelson J."/>
            <person name="Phuntumart V."/>
            <person name="Qutob D."/>
            <person name="Rehmany A."/>
            <person name="Rougon-Cardoso A."/>
            <person name="Ryden P."/>
            <person name="Torto-Alalibo T."/>
            <person name="Studholme D."/>
            <person name="Wang Y."/>
            <person name="Win J."/>
            <person name="Wood J."/>
            <person name="Clifton S.W."/>
            <person name="Rogers J."/>
            <person name="Van den Ackerveken G."/>
            <person name="Jones J.D."/>
            <person name="McDowell J.M."/>
            <person name="Beynon J."/>
            <person name="Tyler B.M."/>
        </authorList>
    </citation>
    <scope>NUCLEOTIDE SEQUENCE [LARGE SCALE GENOMIC DNA]</scope>
    <source>
        <strain evidence="16">Emoy2</strain>
    </source>
</reference>
<dbReference type="InterPro" id="IPR001251">
    <property type="entry name" value="CRAL-TRIO_dom"/>
</dbReference>
<dbReference type="PROSITE" id="PS50003">
    <property type="entry name" value="PH_DOMAIN"/>
    <property type="match status" value="1"/>
</dbReference>
<dbReference type="GO" id="GO:0008721">
    <property type="term" value="F:D-serine ammonia-lyase activity"/>
    <property type="evidence" value="ECO:0007669"/>
    <property type="project" value="UniProtKB-EC"/>
</dbReference>
<feature type="domain" description="CRAL-TRIO" evidence="14">
    <location>
        <begin position="313"/>
        <end position="476"/>
    </location>
</feature>
<evidence type="ECO:0000256" key="2">
    <source>
        <dbReference type="ARBA" id="ARBA00022898"/>
    </source>
</evidence>
<dbReference type="AlphaFoldDB" id="M4BWC6"/>
<evidence type="ECO:0000256" key="9">
    <source>
        <dbReference type="ARBA" id="ARBA00070760"/>
    </source>
</evidence>
<dbReference type="SUPFAM" id="SSF53686">
    <property type="entry name" value="Tryptophan synthase beta subunit-like PLP-dependent enzymes"/>
    <property type="match status" value="1"/>
</dbReference>
<evidence type="ECO:0000256" key="10">
    <source>
        <dbReference type="ARBA" id="ARBA00076108"/>
    </source>
</evidence>
<dbReference type="SUPFAM" id="SSF52087">
    <property type="entry name" value="CRAL/TRIO domain"/>
    <property type="match status" value="1"/>
</dbReference>
<evidence type="ECO:0000256" key="3">
    <source>
        <dbReference type="ARBA" id="ARBA00023239"/>
    </source>
</evidence>
<dbReference type="GO" id="GO:0006565">
    <property type="term" value="P:L-serine catabolic process"/>
    <property type="evidence" value="ECO:0007669"/>
    <property type="project" value="TreeGrafter"/>
</dbReference>
<dbReference type="InterPro" id="IPR050147">
    <property type="entry name" value="Ser/Thr_Dehydratase"/>
</dbReference>
<dbReference type="EC" id="5.1.1.18" evidence="8"/>
<dbReference type="SUPFAM" id="SSF50729">
    <property type="entry name" value="PH domain-like"/>
    <property type="match status" value="1"/>
</dbReference>
<dbReference type="GO" id="GO:0030378">
    <property type="term" value="F:serine racemase activity"/>
    <property type="evidence" value="ECO:0007669"/>
    <property type="project" value="UniProtKB-EC"/>
</dbReference>
<evidence type="ECO:0000259" key="14">
    <source>
        <dbReference type="PROSITE" id="PS50191"/>
    </source>
</evidence>
<dbReference type="EnsemblProtists" id="HpaT810827">
    <property type="protein sequence ID" value="HpaP810827"/>
    <property type="gene ID" value="HpaG810827"/>
</dbReference>
<dbReference type="FunFam" id="3.40.50.1100:FF:000041">
    <property type="entry name" value="Threonine ammonia-lyase, variant"/>
    <property type="match status" value="1"/>
</dbReference>
<evidence type="ECO:0000313" key="16">
    <source>
        <dbReference type="Proteomes" id="UP000011713"/>
    </source>
</evidence>
<dbReference type="PROSITE" id="PS50191">
    <property type="entry name" value="CRAL_TRIO"/>
    <property type="match status" value="1"/>
</dbReference>
<dbReference type="eggNOG" id="KOG1471">
    <property type="taxonomic scope" value="Eukaryota"/>
</dbReference>
<sequence>MPAALPSTTSSGASISPRLTHLSSVSSASSTPVPLSLPGLFPGTHLGILASGPLDKRRDGAVRGGWAKRLFLLSTRSLHYYRKNEEMELFGKERGHVLLSDIALAKVVLPTDAPAGAVEPGRVSFYIAVLSVRALSWTLLLSVSWVSLINNAVQTAKSIDFAPQWTVETMQTFLSATSGNDEELEAVTESPTKVVMTTTPVTYQAARSDDSSTQSTNATSCHVDVPSIGKIEVVEEDRFAELALPDTVQPAANASDSSETAVTSISGGPIAFSPRFIAGEKGDVAKGRARYLATLEWREHNGIDDILVTPHPNFEIIKKYYPQYFHGRSREGLPVYYERPGKIDLAALKREGLSMDDLLRHYTYMTEYLWRVLEPDDAARSITVLDVTGIGMYDLGGEVLDFIKRASAFTGAHYPERSAHILIINIPGWFNMVWRMVKPLIDPVTREKVHMLKGDCAIRRELENLIDITNIPSDFGVEPEPVSFEDISTASFRIRDGIQQTHCEYTPLLSQRMGVELYLKKDHRQMTGSFKERGARNALLQLTDKEKQHGVVAASAGNHAQALAYHGRLLGIPVTCVMPKVAPLTKIMRCRELGARVVLHGEHILEAREKAEDFVRDEIIAGAGTMGIEILHQVPDVDAIIVPIGGGGLIAGISLAVKTLSPNVQVIIARTYVDKVVTVSERSIALSVLRLVELEKVVVEGGGASSLAALIDGKLPELQGKRVVLPLTGGNIDTPVLGRVIDRGLAADGRLVRFVATVSDRPGGIAQLTCFLRDFGVSVKDIYHERAWVHASISHVAVKCVVETQSSEHALELKQHLEDEGYPLIWESFAGLQSPTVEF</sequence>
<feature type="domain" description="PH" evidence="13">
    <location>
        <begin position="47"/>
        <end position="174"/>
    </location>
</feature>
<dbReference type="Gene3D" id="3.40.50.1100">
    <property type="match status" value="3"/>
</dbReference>
<dbReference type="SMART" id="SM00516">
    <property type="entry name" value="SEC14"/>
    <property type="match status" value="1"/>
</dbReference>
<accession>M4BWC6</accession>
<dbReference type="InterPro" id="IPR036865">
    <property type="entry name" value="CRAL-TRIO_dom_sf"/>
</dbReference>
<dbReference type="InParanoid" id="M4BWC6"/>
<evidence type="ECO:0000256" key="5">
    <source>
        <dbReference type="ARBA" id="ARBA00050422"/>
    </source>
</evidence>
<evidence type="ECO:0000313" key="15">
    <source>
        <dbReference type="EnsemblProtists" id="HpaP810827"/>
    </source>
</evidence>
<dbReference type="Pfam" id="PF00650">
    <property type="entry name" value="CRAL_TRIO"/>
    <property type="match status" value="1"/>
</dbReference>
<dbReference type="Proteomes" id="UP000011713">
    <property type="component" value="Unassembled WGS sequence"/>
</dbReference>
<dbReference type="GO" id="GO:0003941">
    <property type="term" value="F:L-serine ammonia-lyase activity"/>
    <property type="evidence" value="ECO:0007669"/>
    <property type="project" value="TreeGrafter"/>
</dbReference>
<keyword evidence="3" id="KW-0456">Lyase</keyword>
<dbReference type="InterPro" id="IPR044561">
    <property type="entry name" value="ACT_ThrD-II-like"/>
</dbReference>